<dbReference type="AlphaFoldDB" id="A0A504WUC4"/>
<feature type="compositionally biased region" description="Polar residues" evidence="1">
    <location>
        <begin position="203"/>
        <end position="212"/>
    </location>
</feature>
<feature type="region of interest" description="Disordered" evidence="1">
    <location>
        <begin position="118"/>
        <end position="139"/>
    </location>
</feature>
<name>A0A504WUC4_LEIDO</name>
<dbReference type="Proteomes" id="UP000318447">
    <property type="component" value="Unassembled WGS sequence"/>
</dbReference>
<dbReference type="VEuPathDB" id="TriTrypDB:LdBPK_343120.1"/>
<comment type="caution">
    <text evidence="2">The sequence shown here is derived from an EMBL/GenBank/DDBJ whole genome shotgun (WGS) entry which is preliminary data.</text>
</comment>
<dbReference type="EMBL" id="RHLC01000004">
    <property type="protein sequence ID" value="TPP40221.1"/>
    <property type="molecule type" value="Genomic_DNA"/>
</dbReference>
<protein>
    <submittedName>
        <fullName evidence="2">Uncharacterized protein</fullName>
    </submittedName>
</protein>
<evidence type="ECO:0000256" key="1">
    <source>
        <dbReference type="SAM" id="MobiDB-lite"/>
    </source>
</evidence>
<dbReference type="VEuPathDB" id="TriTrypDB:LDHU3_34.5290"/>
<reference evidence="3" key="1">
    <citation type="submission" date="2019-02" db="EMBL/GenBank/DDBJ databases">
        <title>FDA dAtabase for Regulatory Grade micrObial Sequences (FDA-ARGOS): Supporting development and validation of Infectious Disease Dx tests.</title>
        <authorList>
            <person name="Duncan R."/>
            <person name="Fisher C."/>
            <person name="Tallon L."/>
            <person name="Sadzewicz L."/>
            <person name="Sengamalay N."/>
            <person name="Ott S."/>
            <person name="Godinez A."/>
            <person name="Nagaraj S."/>
            <person name="Vavikolanu K."/>
            <person name="Nadendla S."/>
            <person name="Aluvathingal J."/>
            <person name="Sichtig H."/>
        </authorList>
    </citation>
    <scope>NUCLEOTIDE SEQUENCE [LARGE SCALE GENOMIC DNA]</scope>
    <source>
        <strain evidence="3">FDAARGOS_361</strain>
    </source>
</reference>
<proteinExistence type="predicted"/>
<gene>
    <name evidence="2" type="ORF">CGC21_26875</name>
</gene>
<feature type="region of interest" description="Disordered" evidence="1">
    <location>
        <begin position="202"/>
        <end position="231"/>
    </location>
</feature>
<evidence type="ECO:0000313" key="3">
    <source>
        <dbReference type="Proteomes" id="UP000318447"/>
    </source>
</evidence>
<accession>A0A504WUC4</accession>
<dbReference type="VEuPathDB" id="TriTrypDB:LdCL_340040100"/>
<sequence>MAKTFPRLSLLVEEDPLPHRTASNGIALLPPSASHGTFVAVVAHEAASTAPVGGACGLLRPQTSAKAPILRVDVYTLCSSSLWTAGAASNAHMQAPDMMLVHTVPIFENDLRCTLPRDPTRSQMVGKRTADLPCTSPATDSAETGALTAAAWTGKDFLLPPSTGTVQPETPSLVEVEQVAWVGLRFLAVKTRQRQVLLVRSGLTESASSPSSEGDDDAQFAALEGPHGRHRDSSAVCASFARVTDFCTASTAGRRASIRAECSPVSVMIVAGLKRVTGVVCCGGAGLAADPARKAASSQPSQVNWQPLVKEHTWNIGPFNRVAATARDDAQVCICATSLRGSVEVYAWTVHSTGGDAVPVCVHQVLMAPGHFFYGIAVAAAVVPPHETAKQAAQDVSFWVMGGESAVAEDGRTALSCDAEAKYSALPALRGLDGRVIQVNSQSAERAWKDPSSDASHASLAAGSAAPRTLNSLWAAPSNGSAQASDRIAQHTAVSGGADPALWGTALSALEAVSSLRIEAPCFLPQERRGALKDDGAYMHTRPGCALTKRYALLVHASAKRASGTGDGSLAMPASSPQCVDDEETVAWSSAFMSLDSPDGAAALDWLAEAPTETGTPPPFCLASVAPALATDGERRASSATVVQHMHALILFTPRRILQFDVCYRRESTGDSMTRLGFEVHGTYEVHRPQRIVGLVPLPSPKAPAPLLFFYGSASSIRANGVGSGEDTRSLYGQQRRRSTWAVVVEVQASLLHWLTTWSSQATAKAMLLSSSDVQAHLCESELFDKVQAMVQAECARIHRHLDDRMDRLEAILQRLFRS</sequence>
<organism evidence="2 3">
    <name type="scientific">Leishmania donovani</name>
    <dbReference type="NCBI Taxonomy" id="5661"/>
    <lineage>
        <taxon>Eukaryota</taxon>
        <taxon>Discoba</taxon>
        <taxon>Euglenozoa</taxon>
        <taxon>Kinetoplastea</taxon>
        <taxon>Metakinetoplastina</taxon>
        <taxon>Trypanosomatida</taxon>
        <taxon>Trypanosomatidae</taxon>
        <taxon>Leishmaniinae</taxon>
        <taxon>Leishmania</taxon>
    </lineage>
</organism>
<evidence type="ECO:0000313" key="2">
    <source>
        <dbReference type="EMBL" id="TPP40221.1"/>
    </source>
</evidence>